<feature type="domain" description="Thioredoxin" evidence="1">
    <location>
        <begin position="224"/>
        <end position="367"/>
    </location>
</feature>
<dbReference type="Pfam" id="PF08534">
    <property type="entry name" value="Redoxin"/>
    <property type="match status" value="1"/>
</dbReference>
<evidence type="ECO:0000313" key="2">
    <source>
        <dbReference type="EMBL" id="MDT0678791.1"/>
    </source>
</evidence>
<dbReference type="Proteomes" id="UP001262582">
    <property type="component" value="Unassembled WGS sequence"/>
</dbReference>
<evidence type="ECO:0000259" key="1">
    <source>
        <dbReference type="PROSITE" id="PS51352"/>
    </source>
</evidence>
<name>A0ABU3DB82_9FLAO</name>
<sequence>MRKFILLIVVFLVIGSCKQDKEEVDSEYVISQFKKNTKEIEKVGYNVHRIDTFPSGDVWNNKGFAVVEKNEDDKIFGFSFYGKRDDYEKEYLYDNGNGFEINRAAESYRLIYVGGILGSPGGQMVVENIFHLDSIYKNVELIEEENKYLLKYTLEPDTVYDITDRLKTLELRKNDFFPIKVTFKANKLGKNTVTQHTLSDIKINKAGNKSISDYKDLVSSYDVIQPTKAAPNKILNKEFPLIELSNLMDESETVTLETDKLLLIDFWEVWCSPCIKSFPKVEELSKKYQDELRVIGIVSQSKESAKKLLKNKNVSFLNLIGTNNLLEEYSVNSYPRYFIIDKNGIVRKEYHGFSNEIEKDLKLMISQ</sequence>
<organism evidence="2 3">
    <name type="scientific">Autumnicola musiva</name>
    <dbReference type="NCBI Taxonomy" id="3075589"/>
    <lineage>
        <taxon>Bacteria</taxon>
        <taxon>Pseudomonadati</taxon>
        <taxon>Bacteroidota</taxon>
        <taxon>Flavobacteriia</taxon>
        <taxon>Flavobacteriales</taxon>
        <taxon>Flavobacteriaceae</taxon>
        <taxon>Autumnicola</taxon>
    </lineage>
</organism>
<dbReference type="PANTHER" id="PTHR42852:SF13">
    <property type="entry name" value="PROTEIN DIPZ"/>
    <property type="match status" value="1"/>
</dbReference>
<dbReference type="InterPro" id="IPR050553">
    <property type="entry name" value="Thioredoxin_ResA/DsbE_sf"/>
</dbReference>
<dbReference type="SUPFAM" id="SSF52833">
    <property type="entry name" value="Thioredoxin-like"/>
    <property type="match status" value="1"/>
</dbReference>
<dbReference type="PROSITE" id="PS51257">
    <property type="entry name" value="PROKAR_LIPOPROTEIN"/>
    <property type="match status" value="1"/>
</dbReference>
<proteinExistence type="predicted"/>
<comment type="caution">
    <text evidence="2">The sequence shown here is derived from an EMBL/GenBank/DDBJ whole genome shotgun (WGS) entry which is preliminary data.</text>
</comment>
<dbReference type="RefSeq" id="WP_311505122.1">
    <property type="nucleotide sequence ID" value="NZ_JAVRHK010000045.1"/>
</dbReference>
<accession>A0ABU3DB82</accession>
<dbReference type="PANTHER" id="PTHR42852">
    <property type="entry name" value="THIOL:DISULFIDE INTERCHANGE PROTEIN DSBE"/>
    <property type="match status" value="1"/>
</dbReference>
<dbReference type="Gene3D" id="3.40.30.10">
    <property type="entry name" value="Glutaredoxin"/>
    <property type="match status" value="1"/>
</dbReference>
<evidence type="ECO:0000313" key="3">
    <source>
        <dbReference type="Proteomes" id="UP001262582"/>
    </source>
</evidence>
<dbReference type="InterPro" id="IPR036249">
    <property type="entry name" value="Thioredoxin-like_sf"/>
</dbReference>
<dbReference type="InterPro" id="IPR013740">
    <property type="entry name" value="Redoxin"/>
</dbReference>
<dbReference type="InterPro" id="IPR013766">
    <property type="entry name" value="Thioredoxin_domain"/>
</dbReference>
<keyword evidence="3" id="KW-1185">Reference proteome</keyword>
<gene>
    <name evidence="2" type="ORF">RM539_19645</name>
</gene>
<dbReference type="EMBL" id="JAVRHK010000045">
    <property type="protein sequence ID" value="MDT0678791.1"/>
    <property type="molecule type" value="Genomic_DNA"/>
</dbReference>
<protein>
    <submittedName>
        <fullName evidence="2">TlpA disulfide reductase family protein</fullName>
    </submittedName>
</protein>
<dbReference type="PROSITE" id="PS51352">
    <property type="entry name" value="THIOREDOXIN_2"/>
    <property type="match status" value="1"/>
</dbReference>
<dbReference type="CDD" id="cd02966">
    <property type="entry name" value="TlpA_like_family"/>
    <property type="match status" value="1"/>
</dbReference>
<reference evidence="2 3" key="1">
    <citation type="submission" date="2023-09" db="EMBL/GenBank/DDBJ databases">
        <authorList>
            <person name="Rey-Velasco X."/>
        </authorList>
    </citation>
    <scope>NUCLEOTIDE SEQUENCE [LARGE SCALE GENOMIC DNA]</scope>
    <source>
        <strain evidence="2 3">F117</strain>
    </source>
</reference>